<feature type="domain" description="Aminoglycoside phosphotransferase" evidence="1">
    <location>
        <begin position="12"/>
        <end position="228"/>
    </location>
</feature>
<proteinExistence type="predicted"/>
<comment type="caution">
    <text evidence="2">The sequence shown here is derived from an EMBL/GenBank/DDBJ whole genome shotgun (WGS) entry which is preliminary data.</text>
</comment>
<evidence type="ECO:0000259" key="1">
    <source>
        <dbReference type="Pfam" id="PF01636"/>
    </source>
</evidence>
<dbReference type="InterPro" id="IPR051678">
    <property type="entry name" value="AGP_Transferase"/>
</dbReference>
<dbReference type="PANTHER" id="PTHR21310">
    <property type="entry name" value="AMINOGLYCOSIDE PHOSPHOTRANSFERASE-RELATED-RELATED"/>
    <property type="match status" value="1"/>
</dbReference>
<reference evidence="2 3" key="1">
    <citation type="journal article" date="2019" name="Int. J. Syst. Evol. Microbiol.">
        <title>The Global Catalogue of Microorganisms (GCM) 10K type strain sequencing project: providing services to taxonomists for standard genome sequencing and annotation.</title>
        <authorList>
            <consortium name="The Broad Institute Genomics Platform"/>
            <consortium name="The Broad Institute Genome Sequencing Center for Infectious Disease"/>
            <person name="Wu L."/>
            <person name="Ma J."/>
        </authorList>
    </citation>
    <scope>NUCLEOTIDE SEQUENCE [LARGE SCALE GENOMIC DNA]</scope>
    <source>
        <strain evidence="2 3">JCM 14306</strain>
    </source>
</reference>
<accession>A0ABN2FMJ3</accession>
<dbReference type="Pfam" id="PF01636">
    <property type="entry name" value="APH"/>
    <property type="match status" value="1"/>
</dbReference>
<name>A0ABN2FMJ3_9ACTN</name>
<sequence length="301" mass="32305">MDDFEAIAASAVPLTGGYGGETYAVSAAGEDAVLRLYVRHPARAAVDVSLMRLVRGLLPVPRVLDAMPEVSDQGPPYVLTERLPGVNLEKYLESAGDDERRKVGEQLGDLLVRLSGMPFLDFGEFRGRELTIEPFDAGGLTQWFNKYVEDLGLTRDQADSMEGVLDRAEDLAATGVDRACLVHSDFNPKNLLVDPGSAELTGLIDWEFAHAGSPYTDLGNLLRFCQDPVLGAAVLGVVREKSPDLGDRLVERGRAADLWALIDLASRSASNPVAAAAHTLITRIADTGDLAGGRIDPDGLH</sequence>
<dbReference type="SUPFAM" id="SSF56112">
    <property type="entry name" value="Protein kinase-like (PK-like)"/>
    <property type="match status" value="1"/>
</dbReference>
<gene>
    <name evidence="2" type="ORF">GCM10009744_50770</name>
</gene>
<dbReference type="Proteomes" id="UP001501319">
    <property type="component" value="Unassembled WGS sequence"/>
</dbReference>
<evidence type="ECO:0000313" key="3">
    <source>
        <dbReference type="Proteomes" id="UP001501319"/>
    </source>
</evidence>
<dbReference type="EMBL" id="BAAANE010000009">
    <property type="protein sequence ID" value="GAA1652682.1"/>
    <property type="molecule type" value="Genomic_DNA"/>
</dbReference>
<evidence type="ECO:0000313" key="2">
    <source>
        <dbReference type="EMBL" id="GAA1652682.1"/>
    </source>
</evidence>
<keyword evidence="3" id="KW-1185">Reference proteome</keyword>
<dbReference type="Gene3D" id="3.90.1200.10">
    <property type="match status" value="1"/>
</dbReference>
<organism evidence="2 3">
    <name type="scientific">Kribbella alba</name>
    <dbReference type="NCBI Taxonomy" id="190197"/>
    <lineage>
        <taxon>Bacteria</taxon>
        <taxon>Bacillati</taxon>
        <taxon>Actinomycetota</taxon>
        <taxon>Actinomycetes</taxon>
        <taxon>Propionibacteriales</taxon>
        <taxon>Kribbellaceae</taxon>
        <taxon>Kribbella</taxon>
    </lineage>
</organism>
<dbReference type="InterPro" id="IPR002575">
    <property type="entry name" value="Aminoglycoside_PTrfase"/>
</dbReference>
<dbReference type="InterPro" id="IPR011009">
    <property type="entry name" value="Kinase-like_dom_sf"/>
</dbReference>
<protein>
    <recommendedName>
        <fullName evidence="1">Aminoglycoside phosphotransferase domain-containing protein</fullName>
    </recommendedName>
</protein>
<dbReference type="RefSeq" id="WP_344114570.1">
    <property type="nucleotide sequence ID" value="NZ_BAAANE010000009.1"/>
</dbReference>